<reference evidence="2" key="1">
    <citation type="submission" date="2021-01" db="EMBL/GenBank/DDBJ databases">
        <authorList>
            <person name="Corre E."/>
            <person name="Pelletier E."/>
            <person name="Niang G."/>
            <person name="Scheremetjew M."/>
            <person name="Finn R."/>
            <person name="Kale V."/>
            <person name="Holt S."/>
            <person name="Cochrane G."/>
            <person name="Meng A."/>
            <person name="Brown T."/>
            <person name="Cohen L."/>
        </authorList>
    </citation>
    <scope>NUCLEOTIDE SEQUENCE</scope>
    <source>
        <strain evidence="2">CCMP147</strain>
    </source>
</reference>
<accession>A0A7R9VVC5</accession>
<sequence length="166" mass="18109">MDWIAGRILDSLKPMGVEVDILVIFAADNGPRIAEGSRTFAGMKGPFEGRWLKDNVDEKCTACPSMFVHDLTDGWLRRCWYIRPPPPAASSGGGVDGGGVTYVHLLGVQEEEDKEEETVDNIHCDKESGLGSAWEANIRVPALVSWPNGRVPRGAVSDDLVSTWTL</sequence>
<dbReference type="GO" id="GO:0004065">
    <property type="term" value="F:arylsulfatase activity"/>
    <property type="evidence" value="ECO:0007669"/>
    <property type="project" value="TreeGrafter"/>
</dbReference>
<protein>
    <recommendedName>
        <fullName evidence="3">Sulfatase N-terminal domain-containing protein</fullName>
    </recommendedName>
</protein>
<dbReference type="InterPro" id="IPR017850">
    <property type="entry name" value="Alkaline_phosphatase_core_sf"/>
</dbReference>
<dbReference type="PANTHER" id="PTHR42693">
    <property type="entry name" value="ARYLSULFATASE FAMILY MEMBER"/>
    <property type="match status" value="1"/>
</dbReference>
<organism evidence="2">
    <name type="scientific">Pseudictyota dubia</name>
    <dbReference type="NCBI Taxonomy" id="2749911"/>
    <lineage>
        <taxon>Eukaryota</taxon>
        <taxon>Sar</taxon>
        <taxon>Stramenopiles</taxon>
        <taxon>Ochrophyta</taxon>
        <taxon>Bacillariophyta</taxon>
        <taxon>Mediophyceae</taxon>
        <taxon>Biddulphiophycidae</taxon>
        <taxon>Eupodiscales</taxon>
        <taxon>Odontellaceae</taxon>
        <taxon>Pseudictyota</taxon>
    </lineage>
</organism>
<dbReference type="Gene3D" id="3.40.720.10">
    <property type="entry name" value="Alkaline Phosphatase, subunit A"/>
    <property type="match status" value="1"/>
</dbReference>
<evidence type="ECO:0008006" key="3">
    <source>
        <dbReference type="Google" id="ProtNLM"/>
    </source>
</evidence>
<dbReference type="SUPFAM" id="SSF53649">
    <property type="entry name" value="Alkaline phosphatase-like"/>
    <property type="match status" value="1"/>
</dbReference>
<dbReference type="EMBL" id="HBED01016152">
    <property type="protein sequence ID" value="CAD8306739.1"/>
    <property type="molecule type" value="Transcribed_RNA"/>
</dbReference>
<gene>
    <name evidence="2" type="ORF">TDUB1175_LOCUS8033</name>
</gene>
<dbReference type="AlphaFoldDB" id="A0A7R9VVC5"/>
<evidence type="ECO:0000256" key="1">
    <source>
        <dbReference type="ARBA" id="ARBA00008779"/>
    </source>
</evidence>
<dbReference type="PANTHER" id="PTHR42693:SF33">
    <property type="entry name" value="ARYLSULFATASE"/>
    <property type="match status" value="1"/>
</dbReference>
<dbReference type="InterPro" id="IPR050738">
    <property type="entry name" value="Sulfatase"/>
</dbReference>
<comment type="similarity">
    <text evidence="1">Belongs to the sulfatase family.</text>
</comment>
<evidence type="ECO:0000313" key="2">
    <source>
        <dbReference type="EMBL" id="CAD8306739.1"/>
    </source>
</evidence>
<name>A0A7R9VVC5_9STRA</name>
<proteinExistence type="inferred from homology"/>